<dbReference type="GO" id="GO:0016491">
    <property type="term" value="F:oxidoreductase activity"/>
    <property type="evidence" value="ECO:0007669"/>
    <property type="project" value="InterPro"/>
</dbReference>
<dbReference type="SUPFAM" id="SSF56281">
    <property type="entry name" value="Metallo-hydrolase/oxidoreductase"/>
    <property type="match status" value="1"/>
</dbReference>
<dbReference type="PANTHER" id="PTHR43717:SF1">
    <property type="entry name" value="ANAEROBIC NITRIC OXIDE REDUCTASE FLAVORUBREDOXIN"/>
    <property type="match status" value="1"/>
</dbReference>
<dbReference type="CDD" id="cd07709">
    <property type="entry name" value="flavodiiron_proteins_MBL-fold"/>
    <property type="match status" value="1"/>
</dbReference>
<dbReference type="GO" id="GO:0046872">
    <property type="term" value="F:metal ion binding"/>
    <property type="evidence" value="ECO:0007669"/>
    <property type="project" value="InterPro"/>
</dbReference>
<reference evidence="4" key="1">
    <citation type="journal article" date="2013" name="Stand. Genomic Sci.">
        <title>Complete genome sequence of Coriobacterium glomerans type strain (PW2(T)) from the midgut of Pyrrhocoris apterus L. (red soldier bug).</title>
        <authorList>
            <person name="Stackebrandt E."/>
            <person name="Zeytun A."/>
            <person name="Lapidus A."/>
            <person name="Nolan M."/>
            <person name="Lucas S."/>
            <person name="Hammon N."/>
            <person name="Deshpande S."/>
            <person name="Cheng J.F."/>
            <person name="Tapia R."/>
            <person name="Goodwin L.A."/>
            <person name="Pitluck S."/>
            <person name="Liolios K."/>
            <person name="Pagani I."/>
            <person name="Ivanova N."/>
            <person name="Mavromatis K."/>
            <person name="Mikhailova N."/>
            <person name="Huntemann M."/>
            <person name="Pati A."/>
            <person name="Chen A."/>
            <person name="Palaniappan K."/>
            <person name="Chang Y.J."/>
            <person name="Land M."/>
            <person name="Hauser L."/>
            <person name="Rohde M."/>
            <person name="Pukall R."/>
            <person name="Goker M."/>
            <person name="Detter J.C."/>
            <person name="Woyke T."/>
            <person name="Bristow J."/>
            <person name="Eisen J.A."/>
            <person name="Markowitz V."/>
            <person name="Hugenholtz P."/>
            <person name="Kyrpides N.C."/>
            <person name="Klenk H.P."/>
        </authorList>
    </citation>
    <scope>NUCLEOTIDE SEQUENCE</scope>
    <source>
        <strain evidence="4">ATCC 49209 / DSM 20642 / JCM 10262 / PW2</strain>
    </source>
</reference>
<dbReference type="InterPro" id="IPR008254">
    <property type="entry name" value="Flavodoxin/NO_synth"/>
</dbReference>
<dbReference type="InterPro" id="IPR045761">
    <property type="entry name" value="ODP_dom"/>
</dbReference>
<dbReference type="STRING" id="700015.Corgl_0376"/>
<dbReference type="SMART" id="SM00849">
    <property type="entry name" value="Lactamase_B"/>
    <property type="match status" value="1"/>
</dbReference>
<proteinExistence type="inferred from homology"/>
<dbReference type="Gene3D" id="3.40.50.360">
    <property type="match status" value="1"/>
</dbReference>
<dbReference type="eggNOG" id="COG0426">
    <property type="taxonomic scope" value="Bacteria"/>
</dbReference>
<dbReference type="HOGENOM" id="CLU_017490_0_0_11"/>
<dbReference type="OrthoDB" id="9800607at2"/>
<evidence type="ECO:0000256" key="1">
    <source>
        <dbReference type="ARBA" id="ARBA00007121"/>
    </source>
</evidence>
<protein>
    <submittedName>
        <fullName evidence="3">Flavodoxin/nitric oxide synthase</fullName>
    </submittedName>
</protein>
<dbReference type="InterPro" id="IPR016440">
    <property type="entry name" value="Rubredoxin-O_OxRdtase"/>
</dbReference>
<organism evidence="3 4">
    <name type="scientific">Coriobacterium glomerans (strain ATCC 49209 / DSM 20642 / JCM 10262 / PW2)</name>
    <dbReference type="NCBI Taxonomy" id="700015"/>
    <lineage>
        <taxon>Bacteria</taxon>
        <taxon>Bacillati</taxon>
        <taxon>Actinomycetota</taxon>
        <taxon>Coriobacteriia</taxon>
        <taxon>Coriobacteriales</taxon>
        <taxon>Coriobacteriaceae</taxon>
        <taxon>Coriobacterium</taxon>
    </lineage>
</organism>
<dbReference type="Proteomes" id="UP000006851">
    <property type="component" value="Chromosome"/>
</dbReference>
<dbReference type="Pfam" id="PF00258">
    <property type="entry name" value="Flavodoxin_1"/>
    <property type="match status" value="1"/>
</dbReference>
<comment type="similarity">
    <text evidence="1">In the N-terminal section; belongs to the zinc metallo-hydrolase group 3 family.</text>
</comment>
<dbReference type="InterPro" id="IPR029039">
    <property type="entry name" value="Flavoprotein-like_sf"/>
</dbReference>
<dbReference type="RefSeq" id="WP_013708238.1">
    <property type="nucleotide sequence ID" value="NC_015389.1"/>
</dbReference>
<dbReference type="PIRSF" id="PIRSF005243">
    <property type="entry name" value="ROO"/>
    <property type="match status" value="1"/>
</dbReference>
<name>F2NAG8_CORGP</name>
<evidence type="ECO:0000313" key="3">
    <source>
        <dbReference type="EMBL" id="AEB06495.1"/>
    </source>
</evidence>
<dbReference type="PROSITE" id="PS50902">
    <property type="entry name" value="FLAVODOXIN_LIKE"/>
    <property type="match status" value="1"/>
</dbReference>
<dbReference type="Pfam" id="PF19583">
    <property type="entry name" value="ODP"/>
    <property type="match status" value="1"/>
</dbReference>
<dbReference type="PANTHER" id="PTHR43717">
    <property type="entry name" value="ANAEROBIC NITRIC OXIDE REDUCTASE FLAVORUBREDOXIN"/>
    <property type="match status" value="1"/>
</dbReference>
<dbReference type="SUPFAM" id="SSF52218">
    <property type="entry name" value="Flavoproteins"/>
    <property type="match status" value="1"/>
</dbReference>
<dbReference type="GO" id="GO:0009055">
    <property type="term" value="F:electron transfer activity"/>
    <property type="evidence" value="ECO:0007669"/>
    <property type="project" value="InterPro"/>
</dbReference>
<evidence type="ECO:0000313" key="4">
    <source>
        <dbReference type="Proteomes" id="UP000006851"/>
    </source>
</evidence>
<sequence>MLNAIEICPKIWWVGGIDWNERSFHGYTTEQGITYNAYLIMDERVTLIDTAKATFSDEFIQRISQIVDPAKIDVVIANHVEMDHSGSLPRIHELAPDAAIYASGPAGVKEIKAHFGIDVKGVKTGDALSIGERTLTFVQTPMVHWPDNMVTYCPEEQILFSNDAFGQHYATTKRFDDENDLCELFKQAKKYYANIVWPYGAQVQKALGALRYLDIKMIAPSHGVIWRSHIAEIMARYQAWSTYQTERKAVVVYDSMWHSTEAMAREICDAFIKDGVCAQLIDLKATHISDIMTHMCDARFVAVGSPTLNSNMLPTVAAFLTYMRGLSPNNSQRIGIAFGSYGWAPLGPKQVEEALRSAKFEMPVPVITQQWIPDEKKLCDIQAAVCQIIEDDQDRSNRS</sequence>
<feature type="domain" description="Flavodoxin-like" evidence="2">
    <location>
        <begin position="249"/>
        <end position="389"/>
    </location>
</feature>
<dbReference type="Gene3D" id="3.60.15.10">
    <property type="entry name" value="Ribonuclease Z/Hydroxyacylglutathione hydrolase-like"/>
    <property type="match status" value="1"/>
</dbReference>
<dbReference type="AlphaFoldDB" id="F2NAG8"/>
<gene>
    <name evidence="3" type="ordered locus">Corgl_0376</name>
</gene>
<evidence type="ECO:0000259" key="2">
    <source>
        <dbReference type="PROSITE" id="PS50902"/>
    </source>
</evidence>
<dbReference type="KEGG" id="cgo:Corgl_0376"/>
<dbReference type="InterPro" id="IPR001279">
    <property type="entry name" value="Metallo-B-lactamas"/>
</dbReference>
<dbReference type="InterPro" id="IPR036866">
    <property type="entry name" value="RibonucZ/Hydroxyglut_hydro"/>
</dbReference>
<keyword evidence="4" id="KW-1185">Reference proteome</keyword>
<dbReference type="EMBL" id="CP002628">
    <property type="protein sequence ID" value="AEB06495.1"/>
    <property type="molecule type" value="Genomic_DNA"/>
</dbReference>
<dbReference type="GO" id="GO:0010181">
    <property type="term" value="F:FMN binding"/>
    <property type="evidence" value="ECO:0007669"/>
    <property type="project" value="InterPro"/>
</dbReference>
<accession>F2NAG8</accession>